<keyword evidence="3" id="KW-0472">Membrane</keyword>
<evidence type="ECO:0000313" key="5">
    <source>
        <dbReference type="Proteomes" id="UP000436989"/>
    </source>
</evidence>
<comment type="similarity">
    <text evidence="1">Belongs to the CPA3 antiporters (TC 2.A.63) subunit G family.</text>
</comment>
<comment type="caution">
    <text evidence="4">The sequence shown here is derived from an EMBL/GenBank/DDBJ whole genome shotgun (WGS) entry which is preliminary data.</text>
</comment>
<dbReference type="PANTHER" id="PTHR34703:SF1">
    <property type="entry name" value="ANTIPORTER SUBUNIT MNHG2-RELATED"/>
    <property type="match status" value="1"/>
</dbReference>
<reference evidence="4 5" key="1">
    <citation type="submission" date="2019-12" db="EMBL/GenBank/DDBJ databases">
        <authorList>
            <person name="Shi Y."/>
        </authorList>
    </citation>
    <scope>NUCLEOTIDE SEQUENCE [LARGE SCALE GENOMIC DNA]</scope>
    <source>
        <strain evidence="4 5">JCM 17929</strain>
    </source>
</reference>
<dbReference type="GO" id="GO:0015385">
    <property type="term" value="F:sodium:proton antiporter activity"/>
    <property type="evidence" value="ECO:0007669"/>
    <property type="project" value="TreeGrafter"/>
</dbReference>
<dbReference type="Pfam" id="PF03334">
    <property type="entry name" value="PhaG_MnhG_YufB"/>
    <property type="match status" value="1"/>
</dbReference>
<keyword evidence="3" id="KW-1133">Transmembrane helix</keyword>
<dbReference type="InterPro" id="IPR005133">
    <property type="entry name" value="PhaG_MnhG_YufB"/>
</dbReference>
<protein>
    <submittedName>
        <fullName evidence="4">Na+/H+ antiporter subunit G</fullName>
    </submittedName>
</protein>
<dbReference type="Proteomes" id="UP000436989">
    <property type="component" value="Unassembled WGS sequence"/>
</dbReference>
<proteinExistence type="inferred from homology"/>
<dbReference type="NCBIfam" id="TIGR01300">
    <property type="entry name" value="CPA3_mnhG_phaG"/>
    <property type="match status" value="1"/>
</dbReference>
<feature type="region of interest" description="Disordered" evidence="2">
    <location>
        <begin position="118"/>
        <end position="172"/>
    </location>
</feature>
<name>A0A6N8GMB2_9MICC</name>
<organism evidence="4 5">
    <name type="scientific">Kocuria sediminis</name>
    <dbReference type="NCBI Taxonomy" id="1038857"/>
    <lineage>
        <taxon>Bacteria</taxon>
        <taxon>Bacillati</taxon>
        <taxon>Actinomycetota</taxon>
        <taxon>Actinomycetes</taxon>
        <taxon>Micrococcales</taxon>
        <taxon>Micrococcaceae</taxon>
        <taxon>Kocuria</taxon>
    </lineage>
</organism>
<gene>
    <name evidence="4" type="ORF">GMA12_02760</name>
</gene>
<keyword evidence="3" id="KW-0812">Transmembrane</keyword>
<dbReference type="PANTHER" id="PTHR34703">
    <property type="entry name" value="ANTIPORTER SUBUNIT MNHG2-RELATED"/>
    <property type="match status" value="1"/>
</dbReference>
<feature type="transmembrane region" description="Helical" evidence="3">
    <location>
        <begin position="12"/>
        <end position="32"/>
    </location>
</feature>
<sequence length="172" mass="18128">MSPVLDTVLDAAAAVCLVLGALMSLAAAIGLVRFPDLLTRMHAGTKPQVFGLLLMLTAVALENRDPVMIPLIALGWIFQLLTVPVSAHMVGRSTYRTKHLNRATLTQDDLQEVLNRAGERDGSEPAVGASAPAGTPPARTDETRTDEALVDPPAADGQHADGQQTDGSGRTR</sequence>
<evidence type="ECO:0000256" key="3">
    <source>
        <dbReference type="SAM" id="Phobius"/>
    </source>
</evidence>
<feature type="compositionally biased region" description="Polar residues" evidence="2">
    <location>
        <begin position="161"/>
        <end position="172"/>
    </location>
</feature>
<feature type="transmembrane region" description="Helical" evidence="3">
    <location>
        <begin position="67"/>
        <end position="90"/>
    </location>
</feature>
<keyword evidence="5" id="KW-1185">Reference proteome</keyword>
<dbReference type="EMBL" id="WOGU01000002">
    <property type="protein sequence ID" value="MUN62075.1"/>
    <property type="molecule type" value="Genomic_DNA"/>
</dbReference>
<evidence type="ECO:0000256" key="1">
    <source>
        <dbReference type="ARBA" id="ARBA00008404"/>
    </source>
</evidence>
<accession>A0A6N8GMB2</accession>
<dbReference type="NCBIfam" id="NF009314">
    <property type="entry name" value="PRK12674.1-2"/>
    <property type="match status" value="1"/>
</dbReference>
<evidence type="ECO:0000313" key="4">
    <source>
        <dbReference type="EMBL" id="MUN62075.1"/>
    </source>
</evidence>
<evidence type="ECO:0000256" key="2">
    <source>
        <dbReference type="SAM" id="MobiDB-lite"/>
    </source>
</evidence>
<dbReference type="AlphaFoldDB" id="A0A6N8GMB2"/>